<evidence type="ECO:0000256" key="4">
    <source>
        <dbReference type="ARBA" id="ARBA00022691"/>
    </source>
</evidence>
<reference evidence="10" key="1">
    <citation type="journal article" date="2014" name="Front. Microbiol.">
        <title>High frequency of phylogenetically diverse reductive dehalogenase-homologous genes in deep subseafloor sedimentary metagenomes.</title>
        <authorList>
            <person name="Kawai M."/>
            <person name="Futagami T."/>
            <person name="Toyoda A."/>
            <person name="Takaki Y."/>
            <person name="Nishi S."/>
            <person name="Hori S."/>
            <person name="Arai W."/>
            <person name="Tsubouchi T."/>
            <person name="Morono Y."/>
            <person name="Uchiyama I."/>
            <person name="Ito T."/>
            <person name="Fujiyama A."/>
            <person name="Inagaki F."/>
            <person name="Takami H."/>
        </authorList>
    </citation>
    <scope>NUCLEOTIDE SEQUENCE</scope>
    <source>
        <strain evidence="10">Expedition CK06-06</strain>
    </source>
</reference>
<gene>
    <name evidence="10" type="ORF">S06H3_11970</name>
</gene>
<dbReference type="InterPro" id="IPR007197">
    <property type="entry name" value="rSAM"/>
</dbReference>
<evidence type="ECO:0000313" key="10">
    <source>
        <dbReference type="EMBL" id="GAI04722.1"/>
    </source>
</evidence>
<sequence>KRGSETKIIDLCGSKNPEKILEEIANEFDIFGFSSTTPQFIETYKLNKKLKEINPSVKTIIGGAHPSAIYSLIKTGNKTDINIKSIEDFDKIVVGEGDYVDLENLSGKWNISPLIKNISEEPIPDRSLINIHSYKYLLNEKPTTTIMTQRGCPFKCVFCCGREIEMYKISRQKPAKKVLEELDYLNSEFGFSSFMWFDDELNLNLKHVQEIAKELKHRNYQHRGFVRSDLLVKHPETLEALGESGFVELCSGVESGSERILNLVQKGTPEINSQAAQMIMDAGFRYKAFTIVGHPSETYRDIEKTIDWLKENKPHGFDVSILAPYPGSIIYNHSQPSIKYKGYTKEWKGLYLNNIDYSSQESFAKGKPGEYSCNVRTDELTANDLIKIRDEMETELKKL</sequence>
<dbReference type="SFLD" id="SFLDG01082">
    <property type="entry name" value="B12-binding_domain_containing"/>
    <property type="match status" value="1"/>
</dbReference>
<feature type="domain" description="Radical SAM core" evidence="9">
    <location>
        <begin position="138"/>
        <end position="361"/>
    </location>
</feature>
<proteinExistence type="predicted"/>
<dbReference type="PROSITE" id="PS51918">
    <property type="entry name" value="RADICAL_SAM"/>
    <property type="match status" value="1"/>
</dbReference>
<name>X1KCH1_9ZZZZ</name>
<dbReference type="GO" id="GO:0003824">
    <property type="term" value="F:catalytic activity"/>
    <property type="evidence" value="ECO:0007669"/>
    <property type="project" value="InterPro"/>
</dbReference>
<comment type="caution">
    <text evidence="10">The sequence shown here is derived from an EMBL/GenBank/DDBJ whole genome shotgun (WGS) entry which is preliminary data.</text>
</comment>
<keyword evidence="3" id="KW-0808">Transferase</keyword>
<dbReference type="GO" id="GO:0031419">
    <property type="term" value="F:cobalamin binding"/>
    <property type="evidence" value="ECO:0007669"/>
    <property type="project" value="InterPro"/>
</dbReference>
<dbReference type="PANTHER" id="PTHR43409">
    <property type="entry name" value="ANAEROBIC MAGNESIUM-PROTOPORPHYRIN IX MONOMETHYL ESTER CYCLASE-RELATED"/>
    <property type="match status" value="1"/>
</dbReference>
<organism evidence="10">
    <name type="scientific">marine sediment metagenome</name>
    <dbReference type="NCBI Taxonomy" id="412755"/>
    <lineage>
        <taxon>unclassified sequences</taxon>
        <taxon>metagenomes</taxon>
        <taxon>ecological metagenomes</taxon>
    </lineage>
</organism>
<dbReference type="SMART" id="SM00729">
    <property type="entry name" value="Elp3"/>
    <property type="match status" value="1"/>
</dbReference>
<dbReference type="AlphaFoldDB" id="X1KCH1"/>
<dbReference type="PANTHER" id="PTHR43409:SF7">
    <property type="entry name" value="BLL1977 PROTEIN"/>
    <property type="match status" value="1"/>
</dbReference>
<accession>X1KCH1</accession>
<keyword evidence="6" id="KW-0408">Iron</keyword>
<dbReference type="InterPro" id="IPR058240">
    <property type="entry name" value="rSAM_sf"/>
</dbReference>
<evidence type="ECO:0000256" key="6">
    <source>
        <dbReference type="ARBA" id="ARBA00023004"/>
    </source>
</evidence>
<evidence type="ECO:0000256" key="1">
    <source>
        <dbReference type="ARBA" id="ARBA00001966"/>
    </source>
</evidence>
<dbReference type="InterPro" id="IPR023404">
    <property type="entry name" value="rSAM_horseshoe"/>
</dbReference>
<comment type="cofactor">
    <cofactor evidence="1">
        <name>[4Fe-4S] cluster</name>
        <dbReference type="ChEBI" id="CHEBI:49883"/>
    </cofactor>
</comment>
<dbReference type="Gene3D" id="3.80.30.20">
    <property type="entry name" value="tm_1862 like domain"/>
    <property type="match status" value="1"/>
</dbReference>
<dbReference type="GO" id="GO:0005829">
    <property type="term" value="C:cytosol"/>
    <property type="evidence" value="ECO:0007669"/>
    <property type="project" value="TreeGrafter"/>
</dbReference>
<dbReference type="InterPro" id="IPR006158">
    <property type="entry name" value="Cobalamin-bd"/>
</dbReference>
<evidence type="ECO:0000259" key="9">
    <source>
        <dbReference type="PROSITE" id="PS51918"/>
    </source>
</evidence>
<evidence type="ECO:0000256" key="3">
    <source>
        <dbReference type="ARBA" id="ARBA00022679"/>
    </source>
</evidence>
<protein>
    <submittedName>
        <fullName evidence="10">Uncharacterized protein</fullName>
    </submittedName>
</protein>
<dbReference type="SUPFAM" id="SSF102114">
    <property type="entry name" value="Radical SAM enzymes"/>
    <property type="match status" value="1"/>
</dbReference>
<evidence type="ECO:0000256" key="2">
    <source>
        <dbReference type="ARBA" id="ARBA00022603"/>
    </source>
</evidence>
<keyword evidence="7" id="KW-0411">Iron-sulfur</keyword>
<dbReference type="GO" id="GO:0051539">
    <property type="term" value="F:4 iron, 4 sulfur cluster binding"/>
    <property type="evidence" value="ECO:0007669"/>
    <property type="project" value="UniProtKB-KW"/>
</dbReference>
<keyword evidence="2" id="KW-0489">Methyltransferase</keyword>
<feature type="non-terminal residue" evidence="10">
    <location>
        <position position="1"/>
    </location>
</feature>
<dbReference type="PROSITE" id="PS51332">
    <property type="entry name" value="B12_BINDING"/>
    <property type="match status" value="1"/>
</dbReference>
<evidence type="ECO:0000259" key="8">
    <source>
        <dbReference type="PROSITE" id="PS51332"/>
    </source>
</evidence>
<feature type="domain" description="B12-binding" evidence="8">
    <location>
        <begin position="1"/>
        <end position="115"/>
    </location>
</feature>
<evidence type="ECO:0000256" key="7">
    <source>
        <dbReference type="ARBA" id="ARBA00023014"/>
    </source>
</evidence>
<keyword evidence="5" id="KW-0479">Metal-binding</keyword>
<dbReference type="InterPro" id="IPR034466">
    <property type="entry name" value="Methyltransferase_Class_B"/>
</dbReference>
<dbReference type="EMBL" id="BARV01005884">
    <property type="protein sequence ID" value="GAI04722.1"/>
    <property type="molecule type" value="Genomic_DNA"/>
</dbReference>
<dbReference type="Pfam" id="PF02310">
    <property type="entry name" value="B12-binding"/>
    <property type="match status" value="1"/>
</dbReference>
<dbReference type="SFLD" id="SFLDS00029">
    <property type="entry name" value="Radical_SAM"/>
    <property type="match status" value="1"/>
</dbReference>
<dbReference type="CDD" id="cd01335">
    <property type="entry name" value="Radical_SAM"/>
    <property type="match status" value="1"/>
</dbReference>
<dbReference type="InterPro" id="IPR006638">
    <property type="entry name" value="Elp3/MiaA/NifB-like_rSAM"/>
</dbReference>
<dbReference type="SFLD" id="SFLDG01123">
    <property type="entry name" value="methyltransferase_(Class_B)"/>
    <property type="match status" value="1"/>
</dbReference>
<dbReference type="GO" id="GO:0046872">
    <property type="term" value="F:metal ion binding"/>
    <property type="evidence" value="ECO:0007669"/>
    <property type="project" value="UniProtKB-KW"/>
</dbReference>
<dbReference type="InterPro" id="IPR051198">
    <property type="entry name" value="BchE-like"/>
</dbReference>
<dbReference type="Pfam" id="PF04055">
    <property type="entry name" value="Radical_SAM"/>
    <property type="match status" value="1"/>
</dbReference>
<keyword evidence="4" id="KW-0949">S-adenosyl-L-methionine</keyword>
<evidence type="ECO:0000256" key="5">
    <source>
        <dbReference type="ARBA" id="ARBA00022723"/>
    </source>
</evidence>
<dbReference type="Gene3D" id="3.40.50.280">
    <property type="entry name" value="Cobalamin-binding domain"/>
    <property type="match status" value="1"/>
</dbReference>